<accession>A0ACB8RZP6</accession>
<reference evidence="1" key="1">
    <citation type="submission" date="2021-02" db="EMBL/GenBank/DDBJ databases">
        <authorList>
            <consortium name="DOE Joint Genome Institute"/>
            <person name="Ahrendt S."/>
            <person name="Looney B.P."/>
            <person name="Miyauchi S."/>
            <person name="Morin E."/>
            <person name="Drula E."/>
            <person name="Courty P.E."/>
            <person name="Chicoki N."/>
            <person name="Fauchery L."/>
            <person name="Kohler A."/>
            <person name="Kuo A."/>
            <person name="Labutti K."/>
            <person name="Pangilinan J."/>
            <person name="Lipzen A."/>
            <person name="Riley R."/>
            <person name="Andreopoulos W."/>
            <person name="He G."/>
            <person name="Johnson J."/>
            <person name="Barry K.W."/>
            <person name="Grigoriev I.V."/>
            <person name="Nagy L."/>
            <person name="Hibbett D."/>
            <person name="Henrissat B."/>
            <person name="Matheny P.B."/>
            <person name="Labbe J."/>
            <person name="Martin F."/>
        </authorList>
    </citation>
    <scope>NUCLEOTIDE SEQUENCE</scope>
    <source>
        <strain evidence="1">FP105234-sp</strain>
    </source>
</reference>
<evidence type="ECO:0000313" key="1">
    <source>
        <dbReference type="EMBL" id="KAI0049601.1"/>
    </source>
</evidence>
<keyword evidence="2" id="KW-1185">Reference proteome</keyword>
<reference evidence="1" key="2">
    <citation type="journal article" date="2022" name="New Phytol.">
        <title>Evolutionary transition to the ectomycorrhizal habit in the genomes of a hyperdiverse lineage of mushroom-forming fungi.</title>
        <authorList>
            <person name="Looney B."/>
            <person name="Miyauchi S."/>
            <person name="Morin E."/>
            <person name="Drula E."/>
            <person name="Courty P.E."/>
            <person name="Kohler A."/>
            <person name="Kuo A."/>
            <person name="LaButti K."/>
            <person name="Pangilinan J."/>
            <person name="Lipzen A."/>
            <person name="Riley R."/>
            <person name="Andreopoulos W."/>
            <person name="He G."/>
            <person name="Johnson J."/>
            <person name="Nolan M."/>
            <person name="Tritt A."/>
            <person name="Barry K.W."/>
            <person name="Grigoriev I.V."/>
            <person name="Nagy L.G."/>
            <person name="Hibbett D."/>
            <person name="Henrissat B."/>
            <person name="Matheny P.B."/>
            <person name="Labbe J."/>
            <person name="Martin F.M."/>
        </authorList>
    </citation>
    <scope>NUCLEOTIDE SEQUENCE</scope>
    <source>
        <strain evidence="1">FP105234-sp</strain>
    </source>
</reference>
<organism evidence="1 2">
    <name type="scientific">Auriscalpium vulgare</name>
    <dbReference type="NCBI Taxonomy" id="40419"/>
    <lineage>
        <taxon>Eukaryota</taxon>
        <taxon>Fungi</taxon>
        <taxon>Dikarya</taxon>
        <taxon>Basidiomycota</taxon>
        <taxon>Agaricomycotina</taxon>
        <taxon>Agaricomycetes</taxon>
        <taxon>Russulales</taxon>
        <taxon>Auriscalpiaceae</taxon>
        <taxon>Auriscalpium</taxon>
    </lineage>
</organism>
<protein>
    <submittedName>
        <fullName evidence="1">Aminomethyltransferase folate-binding domain-containing protein</fullName>
    </submittedName>
</protein>
<gene>
    <name evidence="1" type="ORF">FA95DRAFT_1556694</name>
</gene>
<comment type="caution">
    <text evidence="1">The sequence shown here is derived from an EMBL/GenBank/DDBJ whole genome shotgun (WGS) entry which is preliminary data.</text>
</comment>
<sequence length="381" mass="41468">MPTPHSVRPLLRATPTYTRLPRRGLISVSGSHAASFLNGVLASSVPANPGAPFFTAFLNAQGRVIYDAFVHTHDAPSTSSAPAPSYIIEYDASPSPTPDTPPLLAMLKRYVLRAKVRLRDVTEEHDVYASWNPQAPLEERRWIWSRSGVVEPVWGHSTDGVGAWGVEGDGVRVLRDRRAVGMGLRRIVRKGDQPPEASTHDVGTADDYLVHRIVHGVPEGVRDIPPLTAFPMDSNLDIMGALDFRKGCYTGQELTVRTYHTGIIRKRILPVIVHPSSHTPSSSLNPSGPTPTEPPKQLGTDVRASLTHAPPEGRIARPRGTGRLLSHARGVGLALLRLEHVEGVESGDLRLALDDQGSAGWGVTPWWANGWPTRPEDAKEP</sequence>
<proteinExistence type="predicted"/>
<dbReference type="Proteomes" id="UP000814033">
    <property type="component" value="Unassembled WGS sequence"/>
</dbReference>
<evidence type="ECO:0000313" key="2">
    <source>
        <dbReference type="Proteomes" id="UP000814033"/>
    </source>
</evidence>
<dbReference type="EMBL" id="MU275871">
    <property type="protein sequence ID" value="KAI0049601.1"/>
    <property type="molecule type" value="Genomic_DNA"/>
</dbReference>
<name>A0ACB8RZP6_9AGAM</name>